<dbReference type="AlphaFoldDB" id="A0A9D1H647"/>
<proteinExistence type="predicted"/>
<dbReference type="Proteomes" id="UP000824160">
    <property type="component" value="Unassembled WGS sequence"/>
</dbReference>
<evidence type="ECO:0000313" key="2">
    <source>
        <dbReference type="Proteomes" id="UP000824160"/>
    </source>
</evidence>
<organism evidence="1 2">
    <name type="scientific">Candidatus Faecivivens stercoripullorum</name>
    <dbReference type="NCBI Taxonomy" id="2840805"/>
    <lineage>
        <taxon>Bacteria</taxon>
        <taxon>Bacillati</taxon>
        <taxon>Bacillota</taxon>
        <taxon>Clostridia</taxon>
        <taxon>Eubacteriales</taxon>
        <taxon>Oscillospiraceae</taxon>
        <taxon>Oscillospiraceae incertae sedis</taxon>
        <taxon>Candidatus Faecivivens</taxon>
    </lineage>
</organism>
<protein>
    <submittedName>
        <fullName evidence="1">Uncharacterized protein</fullName>
    </submittedName>
</protein>
<reference evidence="1" key="1">
    <citation type="submission" date="2020-10" db="EMBL/GenBank/DDBJ databases">
        <authorList>
            <person name="Gilroy R."/>
        </authorList>
    </citation>
    <scope>NUCLEOTIDE SEQUENCE</scope>
    <source>
        <strain evidence="1">ChiBcec7-5410</strain>
    </source>
</reference>
<reference evidence="1" key="2">
    <citation type="journal article" date="2021" name="PeerJ">
        <title>Extensive microbial diversity within the chicken gut microbiome revealed by metagenomics and culture.</title>
        <authorList>
            <person name="Gilroy R."/>
            <person name="Ravi A."/>
            <person name="Getino M."/>
            <person name="Pursley I."/>
            <person name="Horton D.L."/>
            <person name="Alikhan N.F."/>
            <person name="Baker D."/>
            <person name="Gharbi K."/>
            <person name="Hall N."/>
            <person name="Watson M."/>
            <person name="Adriaenssens E.M."/>
            <person name="Foster-Nyarko E."/>
            <person name="Jarju S."/>
            <person name="Secka A."/>
            <person name="Antonio M."/>
            <person name="Oren A."/>
            <person name="Chaudhuri R.R."/>
            <person name="La Ragione R."/>
            <person name="Hildebrand F."/>
            <person name="Pallen M.J."/>
        </authorList>
    </citation>
    <scope>NUCLEOTIDE SEQUENCE</scope>
    <source>
        <strain evidence="1">ChiBcec7-5410</strain>
    </source>
</reference>
<dbReference type="EMBL" id="DVLW01000108">
    <property type="protein sequence ID" value="HIT94328.1"/>
    <property type="molecule type" value="Genomic_DNA"/>
</dbReference>
<evidence type="ECO:0000313" key="1">
    <source>
        <dbReference type="EMBL" id="HIT94328.1"/>
    </source>
</evidence>
<comment type="caution">
    <text evidence="1">The sequence shown here is derived from an EMBL/GenBank/DDBJ whole genome shotgun (WGS) entry which is preliminary data.</text>
</comment>
<accession>A0A9D1H647</accession>
<name>A0A9D1H647_9FIRM</name>
<gene>
    <name evidence="1" type="ORF">IAC43_04025</name>
</gene>
<sequence>MGEKTRLTAMAAVFIALSVFCWGTSVWSAGQGTALAGQQSDWIQSDENGTDEGLSALPESDTVSADAPAAVQQQTDSRQVLSEQQAVALAAAFSAAGTPFFEDPSTLTTVEQQEAIIWYLMETGGMPAAADGQVVLSGIEMSDLAGELFGTSISSPEDCELAVYDREQAVFILTAGVCIPDSAAVFESVQQQDNRTLYRMQLYPPDGWEGDVLGNEYRPDMTAAAVLILEDGRLAGWMGG</sequence>